<sequence length="29" mass="3441">GNKICFSHQSMMEDTEKYVNNFFRDGEVN</sequence>
<name>X1CAF5_9ZZZZ</name>
<dbReference type="AlphaFoldDB" id="X1CAF5"/>
<accession>X1CAF5</accession>
<proteinExistence type="predicted"/>
<reference evidence="1" key="1">
    <citation type="journal article" date="2014" name="Front. Microbiol.">
        <title>High frequency of phylogenetically diverse reductive dehalogenase-homologous genes in deep subseafloor sedimentary metagenomes.</title>
        <authorList>
            <person name="Kawai M."/>
            <person name="Futagami T."/>
            <person name="Toyoda A."/>
            <person name="Takaki Y."/>
            <person name="Nishi S."/>
            <person name="Hori S."/>
            <person name="Arai W."/>
            <person name="Tsubouchi T."/>
            <person name="Morono Y."/>
            <person name="Uchiyama I."/>
            <person name="Ito T."/>
            <person name="Fujiyama A."/>
            <person name="Inagaki F."/>
            <person name="Takami H."/>
        </authorList>
    </citation>
    <scope>NUCLEOTIDE SEQUENCE</scope>
    <source>
        <strain evidence="1">Expedition CK06-06</strain>
    </source>
</reference>
<gene>
    <name evidence="1" type="ORF">S01H4_50042</name>
</gene>
<evidence type="ECO:0000313" key="1">
    <source>
        <dbReference type="EMBL" id="GAG90232.1"/>
    </source>
</evidence>
<feature type="non-terminal residue" evidence="1">
    <location>
        <position position="1"/>
    </location>
</feature>
<protein>
    <submittedName>
        <fullName evidence="1">Uncharacterized protein</fullName>
    </submittedName>
</protein>
<comment type="caution">
    <text evidence="1">The sequence shown here is derived from an EMBL/GenBank/DDBJ whole genome shotgun (WGS) entry which is preliminary data.</text>
</comment>
<organism evidence="1">
    <name type="scientific">marine sediment metagenome</name>
    <dbReference type="NCBI Taxonomy" id="412755"/>
    <lineage>
        <taxon>unclassified sequences</taxon>
        <taxon>metagenomes</taxon>
        <taxon>ecological metagenomes</taxon>
    </lineage>
</organism>
<dbReference type="EMBL" id="BART01028368">
    <property type="protein sequence ID" value="GAG90232.1"/>
    <property type="molecule type" value="Genomic_DNA"/>
</dbReference>